<dbReference type="InterPro" id="IPR016156">
    <property type="entry name" value="FAD/NAD-linked_Rdtase_dimer_sf"/>
</dbReference>
<dbReference type="Pfam" id="PF07992">
    <property type="entry name" value="Pyr_redox_2"/>
    <property type="match status" value="1"/>
</dbReference>
<keyword evidence="5" id="KW-0285">Flavoprotein</keyword>
<accession>A0A6J5YHP6</accession>
<feature type="domain" description="FAD/NAD(P)-binding" evidence="12">
    <location>
        <begin position="5"/>
        <end position="323"/>
    </location>
</feature>
<evidence type="ECO:0000256" key="1">
    <source>
        <dbReference type="ARBA" id="ARBA00001974"/>
    </source>
</evidence>
<evidence type="ECO:0000256" key="10">
    <source>
        <dbReference type="ARBA" id="ARBA00023284"/>
    </source>
</evidence>
<dbReference type="InterPro" id="IPR004099">
    <property type="entry name" value="Pyr_nucl-diS_OxRdtase_dimer"/>
</dbReference>
<keyword evidence="8" id="KW-0520">NAD</keyword>
<evidence type="ECO:0000256" key="9">
    <source>
        <dbReference type="ARBA" id="ARBA00023157"/>
    </source>
</evidence>
<dbReference type="InterPro" id="IPR006258">
    <property type="entry name" value="Lipoamide_DH"/>
</dbReference>
<keyword evidence="4" id="KW-0963">Cytoplasm</keyword>
<proteinExistence type="inferred from homology"/>
<dbReference type="NCBIfam" id="TIGR01350">
    <property type="entry name" value="lipoamide_DH"/>
    <property type="match status" value="1"/>
</dbReference>
<dbReference type="PIRSF" id="PIRSF000350">
    <property type="entry name" value="Mercury_reductase_MerA"/>
    <property type="match status" value="1"/>
</dbReference>
<reference evidence="13" key="1">
    <citation type="submission" date="2020-05" db="EMBL/GenBank/DDBJ databases">
        <authorList>
            <person name="Chiriac C."/>
            <person name="Salcher M."/>
            <person name="Ghai R."/>
            <person name="Kavagutti S V."/>
        </authorList>
    </citation>
    <scope>NUCLEOTIDE SEQUENCE</scope>
</reference>
<comment type="cofactor">
    <cofactor evidence="1">
        <name>FAD</name>
        <dbReference type="ChEBI" id="CHEBI:57692"/>
    </cofactor>
</comment>
<dbReference type="PRINTS" id="PR00411">
    <property type="entry name" value="PNDRDTASEI"/>
</dbReference>
<dbReference type="FunFam" id="3.30.390.30:FF:000001">
    <property type="entry name" value="Dihydrolipoyl dehydrogenase"/>
    <property type="match status" value="1"/>
</dbReference>
<dbReference type="SUPFAM" id="SSF51905">
    <property type="entry name" value="FAD/NAD(P)-binding domain"/>
    <property type="match status" value="1"/>
</dbReference>
<dbReference type="Gene3D" id="3.50.50.60">
    <property type="entry name" value="FAD/NAD(P)-binding domain"/>
    <property type="match status" value="2"/>
</dbReference>
<evidence type="ECO:0000313" key="13">
    <source>
        <dbReference type="EMBL" id="CAB4323138.1"/>
    </source>
</evidence>
<dbReference type="Pfam" id="PF02852">
    <property type="entry name" value="Pyr_redox_dim"/>
    <property type="match status" value="1"/>
</dbReference>
<keyword evidence="10" id="KW-0676">Redox-active center</keyword>
<keyword evidence="9" id="KW-1015">Disulfide bond</keyword>
<comment type="subcellular location">
    <subcellularLocation>
        <location evidence="2">Cytoplasm</location>
    </subcellularLocation>
</comment>
<evidence type="ECO:0000256" key="8">
    <source>
        <dbReference type="ARBA" id="ARBA00023027"/>
    </source>
</evidence>
<evidence type="ECO:0000256" key="2">
    <source>
        <dbReference type="ARBA" id="ARBA00004496"/>
    </source>
</evidence>
<dbReference type="GO" id="GO:0050660">
    <property type="term" value="F:flavin adenine dinucleotide binding"/>
    <property type="evidence" value="ECO:0007669"/>
    <property type="project" value="InterPro"/>
</dbReference>
<dbReference type="AlphaFoldDB" id="A0A6J5YHP6"/>
<evidence type="ECO:0000256" key="4">
    <source>
        <dbReference type="ARBA" id="ARBA00022490"/>
    </source>
</evidence>
<feature type="domain" description="Pyridine nucleotide-disulphide oxidoreductase dimerisation" evidence="11">
    <location>
        <begin position="343"/>
        <end position="454"/>
    </location>
</feature>
<evidence type="ECO:0000256" key="5">
    <source>
        <dbReference type="ARBA" id="ARBA00022630"/>
    </source>
</evidence>
<dbReference type="PRINTS" id="PR00368">
    <property type="entry name" value="FADPNR"/>
</dbReference>
<name>A0A6J5YHP6_9ZZZZ</name>
<dbReference type="GO" id="GO:0005737">
    <property type="term" value="C:cytoplasm"/>
    <property type="evidence" value="ECO:0007669"/>
    <property type="project" value="UniProtKB-SubCell"/>
</dbReference>
<sequence>MAEQFDVVIIGGGPGGYGAALYGASAGLRIALIEKAKVGGTCLHVGCVPAKELLETASVRRAIESAAQFGLTTSEPTLDFGVTQTRKQSVIDMLHGGLNGMLKRRKVTVYDGIGTLGADHLVKVSGGSSGDVELSGTHVVLASGSVPRTIPGFEVDGTRVVTSDEVLSLQTLPASAVVIGGGAIGCEFASMMSDLGTEVTILEGLPKILPGCDEDITKIVLKSFKDRGIDVRTGVTVNGHSPTADGTVVQFGDGESIEVETVVVSVGRRPLSENLDLAGTAVTISDRGHVEVDALCRTAEPGVYAIGDLIATPALAHIGFAEGILIIKDILGEDPDPIDYGKVPWCIYCHPEVSFVGHTEASAKEAGFDVIVSKHRYSGNGRALILGEPEGMVKIIAEKRADGTGGRLLGVHMVGPWVTEQLGQAYLAVNWEATADEVAQFIQPHPTLSELFGESVLALTGRSLH</sequence>
<organism evidence="13">
    <name type="scientific">freshwater metagenome</name>
    <dbReference type="NCBI Taxonomy" id="449393"/>
    <lineage>
        <taxon>unclassified sequences</taxon>
        <taxon>metagenomes</taxon>
        <taxon>ecological metagenomes</taxon>
    </lineage>
</organism>
<dbReference type="GO" id="GO:0006103">
    <property type="term" value="P:2-oxoglutarate metabolic process"/>
    <property type="evidence" value="ECO:0007669"/>
    <property type="project" value="TreeGrafter"/>
</dbReference>
<dbReference type="InterPro" id="IPR050151">
    <property type="entry name" value="Class-I_Pyr_Nuc-Dis_Oxidored"/>
</dbReference>
<dbReference type="SUPFAM" id="SSF55424">
    <property type="entry name" value="FAD/NAD-linked reductases, dimerisation (C-terminal) domain"/>
    <property type="match status" value="1"/>
</dbReference>
<evidence type="ECO:0000259" key="12">
    <source>
        <dbReference type="Pfam" id="PF07992"/>
    </source>
</evidence>
<dbReference type="Gene3D" id="3.30.390.30">
    <property type="match status" value="1"/>
</dbReference>
<dbReference type="PANTHER" id="PTHR22912">
    <property type="entry name" value="DISULFIDE OXIDOREDUCTASE"/>
    <property type="match status" value="1"/>
</dbReference>
<evidence type="ECO:0000256" key="7">
    <source>
        <dbReference type="ARBA" id="ARBA00023002"/>
    </source>
</evidence>
<evidence type="ECO:0000256" key="3">
    <source>
        <dbReference type="ARBA" id="ARBA00007532"/>
    </source>
</evidence>
<dbReference type="InterPro" id="IPR023753">
    <property type="entry name" value="FAD/NAD-binding_dom"/>
</dbReference>
<dbReference type="PANTHER" id="PTHR22912:SF217">
    <property type="entry name" value="DIHYDROLIPOYL DEHYDROGENASE"/>
    <property type="match status" value="1"/>
</dbReference>
<evidence type="ECO:0000256" key="6">
    <source>
        <dbReference type="ARBA" id="ARBA00022827"/>
    </source>
</evidence>
<keyword evidence="7" id="KW-0560">Oxidoreductase</keyword>
<evidence type="ECO:0000313" key="14">
    <source>
        <dbReference type="EMBL" id="CAB4937709.1"/>
    </source>
</evidence>
<dbReference type="InterPro" id="IPR036188">
    <property type="entry name" value="FAD/NAD-bd_sf"/>
</dbReference>
<evidence type="ECO:0000259" key="11">
    <source>
        <dbReference type="Pfam" id="PF02852"/>
    </source>
</evidence>
<dbReference type="EMBL" id="CAEMXZ010000028">
    <property type="protein sequence ID" value="CAB4323138.1"/>
    <property type="molecule type" value="Genomic_DNA"/>
</dbReference>
<keyword evidence="6" id="KW-0274">FAD</keyword>
<dbReference type="GO" id="GO:0004148">
    <property type="term" value="F:dihydrolipoyl dehydrogenase (NADH) activity"/>
    <property type="evidence" value="ECO:0007669"/>
    <property type="project" value="InterPro"/>
</dbReference>
<dbReference type="PROSITE" id="PS00076">
    <property type="entry name" value="PYRIDINE_REDOX_1"/>
    <property type="match status" value="1"/>
</dbReference>
<dbReference type="InterPro" id="IPR012999">
    <property type="entry name" value="Pyr_OxRdtase_I_AS"/>
</dbReference>
<gene>
    <name evidence="13" type="ORF">UFOPK1392_00888</name>
    <name evidence="14" type="ORF">UFOPK3733_01082</name>
</gene>
<comment type="similarity">
    <text evidence="3">Belongs to the class-I pyridine nucleotide-disulfide oxidoreductase family.</text>
</comment>
<dbReference type="InterPro" id="IPR001100">
    <property type="entry name" value="Pyr_nuc-diS_OxRdtase"/>
</dbReference>
<dbReference type="EMBL" id="CAFBNC010000047">
    <property type="protein sequence ID" value="CAB4937709.1"/>
    <property type="molecule type" value="Genomic_DNA"/>
</dbReference>
<protein>
    <submittedName>
        <fullName evidence="13">Unannotated protein</fullName>
    </submittedName>
</protein>